<dbReference type="InterPro" id="IPR050471">
    <property type="entry name" value="AB_hydrolase"/>
</dbReference>
<dbReference type="PRINTS" id="PR00111">
    <property type="entry name" value="ABHYDROLASE"/>
</dbReference>
<dbReference type="PANTHER" id="PTHR43433:SF5">
    <property type="entry name" value="AB HYDROLASE-1 DOMAIN-CONTAINING PROTEIN"/>
    <property type="match status" value="1"/>
</dbReference>
<evidence type="ECO:0000259" key="1">
    <source>
        <dbReference type="Pfam" id="PF00561"/>
    </source>
</evidence>
<evidence type="ECO:0000313" key="3">
    <source>
        <dbReference type="Proteomes" id="UP000806528"/>
    </source>
</evidence>
<dbReference type="Proteomes" id="UP000806528">
    <property type="component" value="Unassembled WGS sequence"/>
</dbReference>
<keyword evidence="3" id="KW-1185">Reference proteome</keyword>
<organism evidence="2 3">
    <name type="scientific">Nocardiopsis coralli</name>
    <dbReference type="NCBI Taxonomy" id="2772213"/>
    <lineage>
        <taxon>Bacteria</taxon>
        <taxon>Bacillati</taxon>
        <taxon>Actinomycetota</taxon>
        <taxon>Actinomycetes</taxon>
        <taxon>Streptosporangiales</taxon>
        <taxon>Nocardiopsidaceae</taxon>
        <taxon>Nocardiopsis</taxon>
    </lineage>
</organism>
<name>A0ABR9P4U7_9ACTN</name>
<sequence>MGSDERLIRLGDVEICTESFGEAEHPPILLIAGNEASMDWWEDGFCERLADAGRYVVRYDSRDTGRSTRFPVGDPGYSGDALVHDAVGVLDGLGLSRAHIVGISSGGGIAQYLGVWNPDRVASLTLMSTTPASPEERHPHLPPPADTVQQLFAAPPPGPDWGDRESVIAYMVAMEHVFAGGAPVDPARLRQVVTRAMERGGDMASAANHWLVGGTPLGDRLGEITAPTLVLHGREDPLFLYQHAEALASEIPGARLHLVPGVGHQHPPPERWEEVVTAIAAHTDPGRER</sequence>
<dbReference type="InterPro" id="IPR029058">
    <property type="entry name" value="AB_hydrolase_fold"/>
</dbReference>
<dbReference type="Gene3D" id="3.40.50.1820">
    <property type="entry name" value="alpha/beta hydrolase"/>
    <property type="match status" value="1"/>
</dbReference>
<dbReference type="GO" id="GO:0016787">
    <property type="term" value="F:hydrolase activity"/>
    <property type="evidence" value="ECO:0007669"/>
    <property type="project" value="UniProtKB-KW"/>
</dbReference>
<gene>
    <name evidence="2" type="ORF">IDM40_09135</name>
</gene>
<reference evidence="2 3" key="1">
    <citation type="submission" date="2020-09" db="EMBL/GenBank/DDBJ databases">
        <title>Diversity and distribution of actinomycetes associated with coral in the coast of Hainan.</title>
        <authorList>
            <person name="Li F."/>
        </authorList>
    </citation>
    <scope>NUCLEOTIDE SEQUENCE [LARGE SCALE GENOMIC DNA]</scope>
    <source>
        <strain evidence="2 3">HNM0947</strain>
    </source>
</reference>
<dbReference type="InterPro" id="IPR000073">
    <property type="entry name" value="AB_hydrolase_1"/>
</dbReference>
<accession>A0ABR9P4U7</accession>
<dbReference type="Pfam" id="PF00561">
    <property type="entry name" value="Abhydrolase_1"/>
    <property type="match status" value="1"/>
</dbReference>
<dbReference type="SUPFAM" id="SSF53474">
    <property type="entry name" value="alpha/beta-Hydrolases"/>
    <property type="match status" value="1"/>
</dbReference>
<dbReference type="EMBL" id="JADBGI010000006">
    <property type="protein sequence ID" value="MBE2998867.1"/>
    <property type="molecule type" value="Genomic_DNA"/>
</dbReference>
<protein>
    <submittedName>
        <fullName evidence="2">Alpha/beta hydrolase</fullName>
    </submittedName>
</protein>
<proteinExistence type="predicted"/>
<keyword evidence="2" id="KW-0378">Hydrolase</keyword>
<comment type="caution">
    <text evidence="2">The sequence shown here is derived from an EMBL/GenBank/DDBJ whole genome shotgun (WGS) entry which is preliminary data.</text>
</comment>
<dbReference type="PANTHER" id="PTHR43433">
    <property type="entry name" value="HYDROLASE, ALPHA/BETA FOLD FAMILY PROTEIN"/>
    <property type="match status" value="1"/>
</dbReference>
<feature type="domain" description="AB hydrolase-1" evidence="1">
    <location>
        <begin position="26"/>
        <end position="264"/>
    </location>
</feature>
<evidence type="ECO:0000313" key="2">
    <source>
        <dbReference type="EMBL" id="MBE2998867.1"/>
    </source>
</evidence>